<feature type="domain" description="HTH cro/C1-type" evidence="1">
    <location>
        <begin position="27"/>
        <end position="88"/>
    </location>
</feature>
<dbReference type="Proteomes" id="UP000002204">
    <property type="component" value="Plasmid pREL1"/>
</dbReference>
<dbReference type="PROSITE" id="PS50943">
    <property type="entry name" value="HTH_CROC1"/>
    <property type="match status" value="1"/>
</dbReference>
<dbReference type="CDD" id="cd00093">
    <property type="entry name" value="HTH_XRE"/>
    <property type="match status" value="1"/>
</dbReference>
<geneLocation type="plasmid" evidence="2 3">
    <name>pREL1</name>
</geneLocation>
<dbReference type="KEGG" id="rer:RER_pREL1-00370"/>
<dbReference type="AlphaFoldDB" id="Q3L9Y3"/>
<dbReference type="GO" id="GO:0003677">
    <property type="term" value="F:DNA binding"/>
    <property type="evidence" value="ECO:0007669"/>
    <property type="project" value="UniProtKB-KW"/>
</dbReference>
<dbReference type="Gene3D" id="3.30.450.180">
    <property type="match status" value="1"/>
</dbReference>
<dbReference type="Gene3D" id="1.10.260.40">
    <property type="entry name" value="lambda repressor-like DNA-binding domains"/>
    <property type="match status" value="1"/>
</dbReference>
<dbReference type="SUPFAM" id="SSF47413">
    <property type="entry name" value="lambda repressor-like DNA-binding domains"/>
    <property type="match status" value="1"/>
</dbReference>
<organism evidence="2 3">
    <name type="scientific">Rhodococcus erythropolis (strain PR4 / NBRC 100887)</name>
    <dbReference type="NCBI Taxonomy" id="234621"/>
    <lineage>
        <taxon>Bacteria</taxon>
        <taxon>Bacillati</taxon>
        <taxon>Actinomycetota</taxon>
        <taxon>Actinomycetes</taxon>
        <taxon>Mycobacteriales</taxon>
        <taxon>Nocardiaceae</taxon>
        <taxon>Rhodococcus</taxon>
        <taxon>Rhodococcus erythropolis group</taxon>
    </lineage>
</organism>
<reference evidence="2 3" key="2">
    <citation type="journal article" date="2006" name="Environ. Microbiol.">
        <title>Sequence analysis of three plasmids harboured in Rhodococcus erythropolis strain PR4.</title>
        <authorList>
            <person name="Sekine M."/>
            <person name="Tanikawa S."/>
            <person name="Omata S."/>
            <person name="Saito M."/>
            <person name="Fujisawa T."/>
            <person name="Tsukatani N."/>
            <person name="Tajima T."/>
            <person name="Sekigawa T."/>
            <person name="Kosugi H."/>
            <person name="Matsuo Y."/>
            <person name="Nishiko R."/>
            <person name="Imamura K."/>
            <person name="Ito M."/>
            <person name="Narita H."/>
            <person name="Tago S."/>
            <person name="Fujita N."/>
            <person name="Harayama S."/>
        </authorList>
    </citation>
    <scope>NUCLEOTIDE SEQUENCE [LARGE SCALE GENOMIC DNA]</scope>
    <source>
        <strain evidence="3">PR4 / NBRC 100887</strain>
        <plasmid evidence="2 3">pREL1</plasmid>
    </source>
</reference>
<protein>
    <submittedName>
        <fullName evidence="2">Putative Xre family DNA-binding protein</fullName>
    </submittedName>
</protein>
<dbReference type="PANTHER" id="PTHR35010">
    <property type="entry name" value="BLL4672 PROTEIN-RELATED"/>
    <property type="match status" value="1"/>
</dbReference>
<dbReference type="EMBL" id="AP008931">
    <property type="protein sequence ID" value="BAE45980.2"/>
    <property type="molecule type" value="Genomic_DNA"/>
</dbReference>
<dbReference type="InterPro" id="IPR041413">
    <property type="entry name" value="MLTR_LBD"/>
</dbReference>
<proteinExistence type="predicted"/>
<dbReference type="PANTHER" id="PTHR35010:SF2">
    <property type="entry name" value="BLL4672 PROTEIN"/>
    <property type="match status" value="1"/>
</dbReference>
<dbReference type="Pfam" id="PF13560">
    <property type="entry name" value="HTH_31"/>
    <property type="match status" value="1"/>
</dbReference>
<evidence type="ECO:0000259" key="1">
    <source>
        <dbReference type="PROSITE" id="PS50943"/>
    </source>
</evidence>
<evidence type="ECO:0000313" key="2">
    <source>
        <dbReference type="EMBL" id="BAE45980.2"/>
    </source>
</evidence>
<reference evidence="3" key="1">
    <citation type="submission" date="2005-03" db="EMBL/GenBank/DDBJ databases">
        <title>Comparison of the complete genome sequences of Rhodococcus erythropolis PR4 and Rhodococcus opacus B4.</title>
        <authorList>
            <person name="Takarada H."/>
            <person name="Sekine M."/>
            <person name="Hosoyama A."/>
            <person name="Yamada R."/>
            <person name="Fujisawa T."/>
            <person name="Omata S."/>
            <person name="Shimizu A."/>
            <person name="Tsukatani N."/>
            <person name="Tanikawa S."/>
            <person name="Fujita N."/>
            <person name="Harayama S."/>
        </authorList>
    </citation>
    <scope>NUCLEOTIDE SEQUENCE [LARGE SCALE GENOMIC DNA]</scope>
    <source>
        <strain evidence="3">PR4 / NBRC 100887</strain>
        <plasmid evidence="3">pREL1</plasmid>
    </source>
</reference>
<keyword evidence="2" id="KW-0614">Plasmid</keyword>
<dbReference type="Pfam" id="PF17765">
    <property type="entry name" value="MLTR_LBD"/>
    <property type="match status" value="1"/>
</dbReference>
<accession>Q3L9Y3</accession>
<name>Q3L9Y3_RHOE4</name>
<dbReference type="InterPro" id="IPR010982">
    <property type="entry name" value="Lambda_DNA-bd_dom_sf"/>
</dbReference>
<gene>
    <name evidence="2" type="ordered locus">RER_pREL1-00370</name>
</gene>
<keyword evidence="2" id="KW-0238">DNA-binding</keyword>
<evidence type="ECO:0000313" key="3">
    <source>
        <dbReference type="Proteomes" id="UP000002204"/>
    </source>
</evidence>
<dbReference type="HOGENOM" id="CLU_1015171_0_0_11"/>
<dbReference type="InterPro" id="IPR001387">
    <property type="entry name" value="Cro/C1-type_HTH"/>
</dbReference>
<dbReference type="SMART" id="SM00530">
    <property type="entry name" value="HTH_XRE"/>
    <property type="match status" value="1"/>
</dbReference>
<sequence length="274" mass="32145">MGVCPVTDTHERSCMDTVRPPNLGDYLRALRTRSTPQHPDGLTRTEFAANIFWSVSHITQIERNESPNPSVKFLEATSRELGLDPAQRRHLYNLARRTQTERETSTTPWTIEQYRSLITPEMRTVITALNPHLVAYLDERWNVIECNAAYDRAFSGLLHDGNVLRWFFSTPQSKQVMVEWEAETTLTVNWFRALMGRYYNPEWAIETLEELSKFPAFRRLWDKEDVRFGRHQPFMHLRDADTGEEYRVHVQVHTEMRGDYPVQMYLGVRIPGTE</sequence>